<reference evidence="9" key="1">
    <citation type="journal article" date="2020" name="Stud. Mycol.">
        <title>101 Dothideomycetes genomes: a test case for predicting lifestyles and emergence of pathogens.</title>
        <authorList>
            <person name="Haridas S."/>
            <person name="Albert R."/>
            <person name="Binder M."/>
            <person name="Bloem J."/>
            <person name="Labutti K."/>
            <person name="Salamov A."/>
            <person name="Andreopoulos B."/>
            <person name="Baker S."/>
            <person name="Barry K."/>
            <person name="Bills G."/>
            <person name="Bluhm B."/>
            <person name="Cannon C."/>
            <person name="Castanera R."/>
            <person name="Culley D."/>
            <person name="Daum C."/>
            <person name="Ezra D."/>
            <person name="Gonzalez J."/>
            <person name="Henrissat B."/>
            <person name="Kuo A."/>
            <person name="Liang C."/>
            <person name="Lipzen A."/>
            <person name="Lutzoni F."/>
            <person name="Magnuson J."/>
            <person name="Mondo S."/>
            <person name="Nolan M."/>
            <person name="Ohm R."/>
            <person name="Pangilinan J."/>
            <person name="Park H.-J."/>
            <person name="Ramirez L."/>
            <person name="Alfaro M."/>
            <person name="Sun H."/>
            <person name="Tritt A."/>
            <person name="Yoshinaga Y."/>
            <person name="Zwiers L.-H."/>
            <person name="Turgeon B."/>
            <person name="Goodwin S."/>
            <person name="Spatafora J."/>
            <person name="Crous P."/>
            <person name="Grigoriev I."/>
        </authorList>
    </citation>
    <scope>NUCLEOTIDE SEQUENCE</scope>
    <source>
        <strain evidence="9">CBS 279.74</strain>
    </source>
</reference>
<dbReference type="GO" id="GO:0003723">
    <property type="term" value="F:RNA binding"/>
    <property type="evidence" value="ECO:0007669"/>
    <property type="project" value="UniProtKB-UniRule"/>
</dbReference>
<evidence type="ECO:0000256" key="4">
    <source>
        <dbReference type="ARBA" id="ARBA00022884"/>
    </source>
</evidence>
<gene>
    <name evidence="9" type="ORF">K504DRAFT_385638</name>
</gene>
<comment type="similarity">
    <text evidence="1">Belongs to the HTATSF1 family.</text>
</comment>
<evidence type="ECO:0000256" key="6">
    <source>
        <dbReference type="PROSITE-ProRule" id="PRU00176"/>
    </source>
</evidence>
<evidence type="ECO:0000313" key="9">
    <source>
        <dbReference type="EMBL" id="KAF2706880.1"/>
    </source>
</evidence>
<feature type="non-terminal residue" evidence="9">
    <location>
        <position position="1"/>
    </location>
</feature>
<evidence type="ECO:0000256" key="5">
    <source>
        <dbReference type="ARBA" id="ARBA00023187"/>
    </source>
</evidence>
<organism evidence="9 10">
    <name type="scientific">Pleomassaria siparia CBS 279.74</name>
    <dbReference type="NCBI Taxonomy" id="1314801"/>
    <lineage>
        <taxon>Eukaryota</taxon>
        <taxon>Fungi</taxon>
        <taxon>Dikarya</taxon>
        <taxon>Ascomycota</taxon>
        <taxon>Pezizomycotina</taxon>
        <taxon>Dothideomycetes</taxon>
        <taxon>Pleosporomycetidae</taxon>
        <taxon>Pleosporales</taxon>
        <taxon>Pleomassariaceae</taxon>
        <taxon>Pleomassaria</taxon>
    </lineage>
</organism>
<name>A0A6G1K2B5_9PLEO</name>
<dbReference type="InterPro" id="IPR000504">
    <property type="entry name" value="RRM_dom"/>
</dbReference>
<evidence type="ECO:0000256" key="2">
    <source>
        <dbReference type="ARBA" id="ARBA00022664"/>
    </source>
</evidence>
<dbReference type="GO" id="GO:0005684">
    <property type="term" value="C:U2-type spliceosomal complex"/>
    <property type="evidence" value="ECO:0007669"/>
    <property type="project" value="TreeGrafter"/>
</dbReference>
<feature type="domain" description="RRM" evidence="8">
    <location>
        <begin position="164"/>
        <end position="243"/>
    </location>
</feature>
<dbReference type="PANTHER" id="PTHR15608">
    <property type="entry name" value="SPLICING FACTOR U2AF-ASSOCIATED PROTEIN 2"/>
    <property type="match status" value="1"/>
</dbReference>
<dbReference type="FunFam" id="3.30.70.330:FF:000105">
    <property type="entry name" value="HIV Tat-specific factor 1 homolog"/>
    <property type="match status" value="1"/>
</dbReference>
<dbReference type="OrthoDB" id="10258585at2759"/>
<dbReference type="PROSITE" id="PS50102">
    <property type="entry name" value="RRM"/>
    <property type="match status" value="2"/>
</dbReference>
<keyword evidence="3" id="KW-0677">Repeat</keyword>
<dbReference type="InterPro" id="IPR035979">
    <property type="entry name" value="RBD_domain_sf"/>
</dbReference>
<dbReference type="InterPro" id="IPR034393">
    <property type="entry name" value="TatSF1-like"/>
</dbReference>
<evidence type="ECO:0000259" key="8">
    <source>
        <dbReference type="PROSITE" id="PS50102"/>
    </source>
</evidence>
<dbReference type="Proteomes" id="UP000799428">
    <property type="component" value="Unassembled WGS sequence"/>
</dbReference>
<proteinExistence type="inferred from homology"/>
<dbReference type="Pfam" id="PF00076">
    <property type="entry name" value="RRM_1"/>
    <property type="match status" value="2"/>
</dbReference>
<dbReference type="SUPFAM" id="SSF54928">
    <property type="entry name" value="RNA-binding domain, RBD"/>
    <property type="match status" value="2"/>
</dbReference>
<protein>
    <recommendedName>
        <fullName evidence="8">RRM domain-containing protein</fullName>
    </recommendedName>
</protein>
<accession>A0A6G1K2B5</accession>
<keyword evidence="2" id="KW-0507">mRNA processing</keyword>
<evidence type="ECO:0000313" key="10">
    <source>
        <dbReference type="Proteomes" id="UP000799428"/>
    </source>
</evidence>
<dbReference type="PANTHER" id="PTHR15608:SF0">
    <property type="entry name" value="HIV TAT-SPECIFIC FACTOR 1"/>
    <property type="match status" value="1"/>
</dbReference>
<dbReference type="AlphaFoldDB" id="A0A6G1K2B5"/>
<feature type="region of interest" description="Disordered" evidence="7">
    <location>
        <begin position="247"/>
        <end position="273"/>
    </location>
</feature>
<dbReference type="InterPro" id="IPR012677">
    <property type="entry name" value="Nucleotide-bd_a/b_plait_sf"/>
</dbReference>
<evidence type="ECO:0000256" key="1">
    <source>
        <dbReference type="ARBA" id="ARBA00007747"/>
    </source>
</evidence>
<evidence type="ECO:0000256" key="3">
    <source>
        <dbReference type="ARBA" id="ARBA00022737"/>
    </source>
</evidence>
<keyword evidence="10" id="KW-1185">Reference proteome</keyword>
<keyword evidence="4 6" id="KW-0694">RNA-binding</keyword>
<sequence>KAKNEKKPQENRAIYVTNIPVDATKDEVEELFKRFGMIDQSTDGTTRIKMYANDNGDFNGEALIVYFKKDSVTMAINLQDDYPFRLGDESSKTKVQEADMSYKKHTDGQVVKEKLVRKDKKAAERHRAEMNRKLAEWSDDENPTVAEAYAAPKNKWAKFAIIRKAFTLKELEEDDTAILDIKEDMRQAAEECGDVTKVVLFDKEPEGILTVRFRQFEQAEEFVKKVNGRGYSGQKLQVTLADDRPKFKKSAKGDASDSEDEAERLEKFINSTD</sequence>
<evidence type="ECO:0000256" key="7">
    <source>
        <dbReference type="SAM" id="MobiDB-lite"/>
    </source>
</evidence>
<dbReference type="Gene3D" id="3.30.70.330">
    <property type="match status" value="2"/>
</dbReference>
<keyword evidence="5" id="KW-0508">mRNA splicing</keyword>
<dbReference type="EMBL" id="MU005775">
    <property type="protein sequence ID" value="KAF2706880.1"/>
    <property type="molecule type" value="Genomic_DNA"/>
</dbReference>
<feature type="domain" description="RRM" evidence="8">
    <location>
        <begin position="12"/>
        <end position="100"/>
    </location>
</feature>
<dbReference type="GO" id="GO:0005686">
    <property type="term" value="C:U2 snRNP"/>
    <property type="evidence" value="ECO:0007669"/>
    <property type="project" value="TreeGrafter"/>
</dbReference>
<dbReference type="GO" id="GO:0000398">
    <property type="term" value="P:mRNA splicing, via spliceosome"/>
    <property type="evidence" value="ECO:0007669"/>
    <property type="project" value="UniProtKB-ARBA"/>
</dbReference>